<evidence type="ECO:0000313" key="1">
    <source>
        <dbReference type="EMBL" id="PIR76412.1"/>
    </source>
</evidence>
<dbReference type="InterPro" id="IPR007922">
    <property type="entry name" value="DciA-like"/>
</dbReference>
<name>A0A2H0TW83_9BACT</name>
<sequence length="99" mass="10903">MSFTPLGDALHDKMKDNPDLQNQVDASEAIDIATAVFLELFGEEMAGEAKPLFLKNRTLTVSCTSTTMANEIRLNQAKIVGAINKKMGKSEVDRIRYLA</sequence>
<dbReference type="Proteomes" id="UP000231530">
    <property type="component" value="Unassembled WGS sequence"/>
</dbReference>
<protein>
    <recommendedName>
        <fullName evidence="3">DUF721 domain-containing protein</fullName>
    </recommendedName>
</protein>
<dbReference type="AlphaFoldDB" id="A0A2H0TW83"/>
<reference evidence="2" key="1">
    <citation type="submission" date="2017-09" db="EMBL/GenBank/DDBJ databases">
        <title>Depth-based differentiation of microbial function through sediment-hosted aquifers and enrichment of novel symbionts in the deep terrestrial subsurface.</title>
        <authorList>
            <person name="Probst A.J."/>
            <person name="Ladd B."/>
            <person name="Jarett J.K."/>
            <person name="Geller-Mcgrath D.E."/>
            <person name="Sieber C.M.K."/>
            <person name="Emerson J.B."/>
            <person name="Anantharaman K."/>
            <person name="Thomas B.C."/>
            <person name="Malmstrom R."/>
            <person name="Stieglmeier M."/>
            <person name="Klingl A."/>
            <person name="Woyke T."/>
            <person name="Ryan C.M."/>
            <person name="Banfield J.F."/>
        </authorList>
    </citation>
    <scope>NUCLEOTIDE SEQUENCE [LARGE SCALE GENOMIC DNA]</scope>
</reference>
<dbReference type="EMBL" id="PFBY01000027">
    <property type="protein sequence ID" value="PIR76412.1"/>
    <property type="molecule type" value="Genomic_DNA"/>
</dbReference>
<evidence type="ECO:0008006" key="3">
    <source>
        <dbReference type="Google" id="ProtNLM"/>
    </source>
</evidence>
<evidence type="ECO:0000313" key="2">
    <source>
        <dbReference type="Proteomes" id="UP000231530"/>
    </source>
</evidence>
<organism evidence="1 2">
    <name type="scientific">Candidatus Magasanikbacteria bacterium CG10_big_fil_rev_8_21_14_0_10_42_10</name>
    <dbReference type="NCBI Taxonomy" id="1974649"/>
    <lineage>
        <taxon>Bacteria</taxon>
        <taxon>Candidatus Magasanikiibacteriota</taxon>
    </lineage>
</organism>
<dbReference type="Pfam" id="PF05258">
    <property type="entry name" value="DciA"/>
    <property type="match status" value="1"/>
</dbReference>
<comment type="caution">
    <text evidence="1">The sequence shown here is derived from an EMBL/GenBank/DDBJ whole genome shotgun (WGS) entry which is preliminary data.</text>
</comment>
<proteinExistence type="predicted"/>
<gene>
    <name evidence="1" type="ORF">COU32_02245</name>
</gene>
<accession>A0A2H0TW83</accession>